<dbReference type="RefSeq" id="WP_137569023.1">
    <property type="nucleotide sequence ID" value="NZ_CP036553.1"/>
</dbReference>
<proteinExistence type="predicted"/>
<dbReference type="CDD" id="cd06433">
    <property type="entry name" value="GT_2_WfgS_like"/>
    <property type="match status" value="1"/>
</dbReference>
<sequence length="272" mass="32045">MEKVSIITVVYNGIDYIESTILSVLNQDYINLEYIIIDGGSTDGTLDIIKKYEDRIFYWLSEPDHGIYDAMNKGVAVATGVWIHFRNCGDYFYSDNVISAIFTQIIPNDVTIIYGNCRMWDEFGYWDATPNILRQSYKKRMPFFHPASFIKSDYHKSHLYDLRYRSSADYAFFYDCLEKKRKTLYIPISITIFNLIDGFSKNNDVRLMDNYHIVYPEGNLLQFVMVKLLTGYFRIRKVLMHCFPSSYIRKRKIKSRENAGWIITVSKRSLLK</sequence>
<name>A0AAP8ZV75_BACFG</name>
<gene>
    <name evidence="2" type="ORF">IA74_008525</name>
</gene>
<reference evidence="2 3" key="1">
    <citation type="submission" date="2019-03" db="EMBL/GenBank/DDBJ databases">
        <title>Complete genome assembly of MDR B. fragilis.</title>
        <authorList>
            <person name="Sydenham T.V."/>
            <person name="Hasman H."/>
            <person name="Justesen U.S."/>
        </authorList>
    </citation>
    <scope>NUCLEOTIDE SEQUENCE [LARGE SCALE GENOMIC DNA]</scope>
    <source>
        <strain evidence="2 3">DCMOUH0067B</strain>
    </source>
</reference>
<dbReference type="AlphaFoldDB" id="A0AAP8ZV75"/>
<dbReference type="InterPro" id="IPR001173">
    <property type="entry name" value="Glyco_trans_2-like"/>
</dbReference>
<feature type="domain" description="Glycosyltransferase 2-like" evidence="1">
    <location>
        <begin position="5"/>
        <end position="131"/>
    </location>
</feature>
<evidence type="ECO:0000313" key="3">
    <source>
        <dbReference type="Proteomes" id="UP000028294"/>
    </source>
</evidence>
<protein>
    <submittedName>
        <fullName evidence="2">Glycosyltransferase</fullName>
    </submittedName>
</protein>
<evidence type="ECO:0000313" key="2">
    <source>
        <dbReference type="EMBL" id="QCQ36152.1"/>
    </source>
</evidence>
<dbReference type="PANTHER" id="PTHR43685:SF2">
    <property type="entry name" value="GLYCOSYLTRANSFERASE 2-LIKE DOMAIN-CONTAINING PROTEIN"/>
    <property type="match status" value="1"/>
</dbReference>
<dbReference type="EMBL" id="CP036553">
    <property type="protein sequence ID" value="QCQ36152.1"/>
    <property type="molecule type" value="Genomic_DNA"/>
</dbReference>
<dbReference type="PANTHER" id="PTHR43685">
    <property type="entry name" value="GLYCOSYLTRANSFERASE"/>
    <property type="match status" value="1"/>
</dbReference>
<dbReference type="SUPFAM" id="SSF53448">
    <property type="entry name" value="Nucleotide-diphospho-sugar transferases"/>
    <property type="match status" value="1"/>
</dbReference>
<accession>A0AAP8ZV75</accession>
<organism evidence="2 3">
    <name type="scientific">Bacteroides fragilis</name>
    <dbReference type="NCBI Taxonomy" id="817"/>
    <lineage>
        <taxon>Bacteria</taxon>
        <taxon>Pseudomonadati</taxon>
        <taxon>Bacteroidota</taxon>
        <taxon>Bacteroidia</taxon>
        <taxon>Bacteroidales</taxon>
        <taxon>Bacteroidaceae</taxon>
        <taxon>Bacteroides</taxon>
    </lineage>
</organism>
<dbReference type="InterPro" id="IPR029044">
    <property type="entry name" value="Nucleotide-diphossugar_trans"/>
</dbReference>
<dbReference type="InterPro" id="IPR050834">
    <property type="entry name" value="Glycosyltransf_2"/>
</dbReference>
<dbReference type="Proteomes" id="UP000028294">
    <property type="component" value="Chromosome"/>
</dbReference>
<dbReference type="Gene3D" id="3.90.550.10">
    <property type="entry name" value="Spore Coat Polysaccharide Biosynthesis Protein SpsA, Chain A"/>
    <property type="match status" value="1"/>
</dbReference>
<dbReference type="Pfam" id="PF00535">
    <property type="entry name" value="Glycos_transf_2"/>
    <property type="match status" value="1"/>
</dbReference>
<evidence type="ECO:0000259" key="1">
    <source>
        <dbReference type="Pfam" id="PF00535"/>
    </source>
</evidence>